<keyword evidence="4" id="KW-0479">Metal-binding</keyword>
<evidence type="ECO:0000256" key="4">
    <source>
        <dbReference type="ARBA" id="ARBA00022723"/>
    </source>
</evidence>
<feature type="chain" id="PRO_5046854713" description="Proteophosphoglycan ppg4" evidence="13">
    <location>
        <begin position="17"/>
        <end position="291"/>
    </location>
</feature>
<evidence type="ECO:0008006" key="16">
    <source>
        <dbReference type="Google" id="ProtNLM"/>
    </source>
</evidence>
<accession>A0ABR0T239</accession>
<dbReference type="EMBL" id="JAVFKD010000001">
    <property type="protein sequence ID" value="KAK5998284.1"/>
    <property type="molecule type" value="Genomic_DNA"/>
</dbReference>
<evidence type="ECO:0000256" key="3">
    <source>
        <dbReference type="ARBA" id="ARBA00022525"/>
    </source>
</evidence>
<comment type="cofactor">
    <cofactor evidence="1">
        <name>Cu(2+)</name>
        <dbReference type="ChEBI" id="CHEBI:29036"/>
    </cofactor>
</comment>
<keyword evidence="10" id="KW-0325">Glycoprotein</keyword>
<evidence type="ECO:0000256" key="1">
    <source>
        <dbReference type="ARBA" id="ARBA00001973"/>
    </source>
</evidence>
<keyword evidence="6" id="KW-0560">Oxidoreductase</keyword>
<evidence type="ECO:0000256" key="2">
    <source>
        <dbReference type="ARBA" id="ARBA00004613"/>
    </source>
</evidence>
<reference evidence="14 15" key="1">
    <citation type="submission" date="2024-01" db="EMBL/GenBank/DDBJ databases">
        <title>Complete genome of Cladobotryum mycophilum ATHUM6906.</title>
        <authorList>
            <person name="Christinaki A.C."/>
            <person name="Myridakis A.I."/>
            <person name="Kouvelis V.N."/>
        </authorList>
    </citation>
    <scope>NUCLEOTIDE SEQUENCE [LARGE SCALE GENOMIC DNA]</scope>
    <source>
        <strain evidence="14 15">ATHUM6906</strain>
    </source>
</reference>
<comment type="caution">
    <text evidence="14">The sequence shown here is derived from an EMBL/GenBank/DDBJ whole genome shotgun (WGS) entry which is preliminary data.</text>
</comment>
<comment type="similarity">
    <text evidence="11">Belongs to the polysaccharide monooxygenase AA14 family.</text>
</comment>
<keyword evidence="5 13" id="KW-0732">Signal</keyword>
<evidence type="ECO:0000256" key="12">
    <source>
        <dbReference type="SAM" id="MobiDB-lite"/>
    </source>
</evidence>
<evidence type="ECO:0000313" key="14">
    <source>
        <dbReference type="EMBL" id="KAK5998284.1"/>
    </source>
</evidence>
<sequence length="291" mass="31692">MLTNVVLLSLAASATAHIASFNKGMYCKGGNDPNVDDQNTNLVVKPLYQLPKSQWWMQADRGCDKAAPAAGEFLEIPSGGTFMTELANNRAFTTLSYNGEKCTKWQDGADRPEPWTGPNGGQGGCLGDNPDKKGGELHTQKQENAAGTAWAISYESDISKVSMENLVVFSVRYHTPWYRETHYDVPAGMPPCPDEGCYCAWLWVADGCGQPNIYMQNHRCKVTGGDSSKKLAPAKPAAYCKDDQSKCVQGAKQMIAWHQADGNNVETPDGTTPMYNQVMGFKDGAQTDIFA</sequence>
<keyword evidence="7" id="KW-0186">Copper</keyword>
<keyword evidence="15" id="KW-1185">Reference proteome</keyword>
<keyword evidence="9" id="KW-1015">Disulfide bond</keyword>
<dbReference type="InterPro" id="IPR054497">
    <property type="entry name" value="LPMO_AA14"/>
</dbReference>
<keyword evidence="8" id="KW-0503">Monooxygenase</keyword>
<gene>
    <name evidence="14" type="ORF">PT974_00658</name>
</gene>
<feature type="signal peptide" evidence="13">
    <location>
        <begin position="1"/>
        <end position="16"/>
    </location>
</feature>
<dbReference type="Proteomes" id="UP001338125">
    <property type="component" value="Unassembled WGS sequence"/>
</dbReference>
<organism evidence="14 15">
    <name type="scientific">Cladobotryum mycophilum</name>
    <dbReference type="NCBI Taxonomy" id="491253"/>
    <lineage>
        <taxon>Eukaryota</taxon>
        <taxon>Fungi</taxon>
        <taxon>Dikarya</taxon>
        <taxon>Ascomycota</taxon>
        <taxon>Pezizomycotina</taxon>
        <taxon>Sordariomycetes</taxon>
        <taxon>Hypocreomycetidae</taxon>
        <taxon>Hypocreales</taxon>
        <taxon>Hypocreaceae</taxon>
        <taxon>Cladobotryum</taxon>
    </lineage>
</organism>
<evidence type="ECO:0000256" key="10">
    <source>
        <dbReference type="ARBA" id="ARBA00023180"/>
    </source>
</evidence>
<evidence type="ECO:0000256" key="13">
    <source>
        <dbReference type="SAM" id="SignalP"/>
    </source>
</evidence>
<evidence type="ECO:0000256" key="8">
    <source>
        <dbReference type="ARBA" id="ARBA00023033"/>
    </source>
</evidence>
<evidence type="ECO:0000256" key="6">
    <source>
        <dbReference type="ARBA" id="ARBA00023002"/>
    </source>
</evidence>
<proteinExistence type="inferred from homology"/>
<evidence type="ECO:0000256" key="11">
    <source>
        <dbReference type="ARBA" id="ARBA00046340"/>
    </source>
</evidence>
<evidence type="ECO:0000256" key="9">
    <source>
        <dbReference type="ARBA" id="ARBA00023157"/>
    </source>
</evidence>
<protein>
    <recommendedName>
        <fullName evidence="16">Proteophosphoglycan ppg4</fullName>
    </recommendedName>
</protein>
<name>A0ABR0T239_9HYPO</name>
<keyword evidence="3" id="KW-0964">Secreted</keyword>
<evidence type="ECO:0000256" key="7">
    <source>
        <dbReference type="ARBA" id="ARBA00023008"/>
    </source>
</evidence>
<evidence type="ECO:0000256" key="5">
    <source>
        <dbReference type="ARBA" id="ARBA00022729"/>
    </source>
</evidence>
<evidence type="ECO:0000313" key="15">
    <source>
        <dbReference type="Proteomes" id="UP001338125"/>
    </source>
</evidence>
<comment type="subcellular location">
    <subcellularLocation>
        <location evidence="2">Secreted</location>
    </subcellularLocation>
</comment>
<feature type="region of interest" description="Disordered" evidence="12">
    <location>
        <begin position="106"/>
        <end position="137"/>
    </location>
</feature>
<dbReference type="Pfam" id="PF22810">
    <property type="entry name" value="LPMO_AA14"/>
    <property type="match status" value="1"/>
</dbReference>